<sequence>MAGICRLSALNTLRRSGMNFLKSQNMLCRSIATSPKKNDSTTSLVESTTEKKKPWVSYGFDEEDELDDKRKMHESFFFAVTIGMICVSYVLMYKPDLKSMGSWAQREAYLQIRYREEHGLPLIDMNVVDPAKVILPTDEELGDTEIII</sequence>
<evidence type="ECO:0000313" key="21">
    <source>
        <dbReference type="RefSeq" id="XP_015184147.1"/>
    </source>
</evidence>
<evidence type="ECO:0000256" key="11">
    <source>
        <dbReference type="ARBA" id="ARBA00022989"/>
    </source>
</evidence>
<name>A0ABM1IVB0_POLDO</name>
<evidence type="ECO:0000256" key="6">
    <source>
        <dbReference type="ARBA" id="ARBA00022660"/>
    </source>
</evidence>
<keyword evidence="12" id="KW-0496">Mitochondrion</keyword>
<keyword evidence="6" id="KW-0679">Respiratory chain</keyword>
<evidence type="ECO:0000313" key="19">
    <source>
        <dbReference type="RefSeq" id="XP_015183969.1"/>
    </source>
</evidence>
<dbReference type="PANTHER" id="PTHR13327:SF0">
    <property type="entry name" value="NADH DEHYDROGENASE [UBIQUINONE] 1 BETA SUBCOMPLEX SUBUNIT 11, MITOCHONDRIAL"/>
    <property type="match status" value="1"/>
</dbReference>
<organism evidence="18 21">
    <name type="scientific">Polistes dominula</name>
    <name type="common">European paper wasp</name>
    <name type="synonym">Vespa dominula</name>
    <dbReference type="NCBI Taxonomy" id="743375"/>
    <lineage>
        <taxon>Eukaryota</taxon>
        <taxon>Metazoa</taxon>
        <taxon>Ecdysozoa</taxon>
        <taxon>Arthropoda</taxon>
        <taxon>Hexapoda</taxon>
        <taxon>Insecta</taxon>
        <taxon>Pterygota</taxon>
        <taxon>Neoptera</taxon>
        <taxon>Endopterygota</taxon>
        <taxon>Hymenoptera</taxon>
        <taxon>Apocrita</taxon>
        <taxon>Aculeata</taxon>
        <taxon>Vespoidea</taxon>
        <taxon>Vespidae</taxon>
        <taxon>Polistinae</taxon>
        <taxon>Polistini</taxon>
        <taxon>Polistes</taxon>
    </lineage>
</organism>
<evidence type="ECO:0000256" key="10">
    <source>
        <dbReference type="ARBA" id="ARBA00022982"/>
    </source>
</evidence>
<evidence type="ECO:0000256" key="8">
    <source>
        <dbReference type="ARBA" id="ARBA00022792"/>
    </source>
</evidence>
<keyword evidence="9" id="KW-0809">Transit peptide</keyword>
<evidence type="ECO:0000256" key="16">
    <source>
        <dbReference type="ARBA" id="ARBA00046528"/>
    </source>
</evidence>
<keyword evidence="11 17" id="KW-1133">Transmembrane helix</keyword>
<dbReference type="GeneID" id="107070340"/>
<dbReference type="Pfam" id="PF10183">
    <property type="entry name" value="ESSS"/>
    <property type="match status" value="1"/>
</dbReference>
<dbReference type="RefSeq" id="XP_015184059.1">
    <property type="nucleotide sequence ID" value="XM_015328573.1"/>
</dbReference>
<evidence type="ECO:0000256" key="13">
    <source>
        <dbReference type="ARBA" id="ARBA00023136"/>
    </source>
</evidence>
<keyword evidence="10" id="KW-0249">Electron transport</keyword>
<evidence type="ECO:0000256" key="15">
    <source>
        <dbReference type="ARBA" id="ARBA00031387"/>
    </source>
</evidence>
<comment type="function">
    <text evidence="1">Accessory subunit of the mitochondrial membrane respiratory chain NADH dehydrogenase (Complex I), that is believed not to be involved in catalysis. Complex I functions in the transfer of electrons from NADH to the respiratory chain. The immediate electron acceptor for the enzyme is believed to be ubiquinone.</text>
</comment>
<evidence type="ECO:0000256" key="7">
    <source>
        <dbReference type="ARBA" id="ARBA00022692"/>
    </source>
</evidence>
<gene>
    <name evidence="19 20 21" type="primary">LOC107070340</name>
</gene>
<keyword evidence="5" id="KW-0813">Transport</keyword>
<evidence type="ECO:0000256" key="4">
    <source>
        <dbReference type="ARBA" id="ARBA00018632"/>
    </source>
</evidence>
<keyword evidence="8" id="KW-0999">Mitochondrion inner membrane</keyword>
<keyword evidence="13 17" id="KW-0472">Membrane</keyword>
<accession>A0ABM1IVB0</accession>
<evidence type="ECO:0000256" key="12">
    <source>
        <dbReference type="ARBA" id="ARBA00023128"/>
    </source>
</evidence>
<evidence type="ECO:0000256" key="3">
    <source>
        <dbReference type="ARBA" id="ARBA00008915"/>
    </source>
</evidence>
<keyword evidence="18" id="KW-1185">Reference proteome</keyword>
<evidence type="ECO:0000256" key="14">
    <source>
        <dbReference type="ARBA" id="ARBA00030753"/>
    </source>
</evidence>
<evidence type="ECO:0000313" key="18">
    <source>
        <dbReference type="Proteomes" id="UP000694924"/>
    </source>
</evidence>
<evidence type="ECO:0000256" key="5">
    <source>
        <dbReference type="ARBA" id="ARBA00022448"/>
    </source>
</evidence>
<evidence type="ECO:0000256" key="17">
    <source>
        <dbReference type="SAM" id="Phobius"/>
    </source>
</evidence>
<proteinExistence type="inferred from homology"/>
<evidence type="ECO:0000256" key="2">
    <source>
        <dbReference type="ARBA" id="ARBA00004434"/>
    </source>
</evidence>
<comment type="subunit">
    <text evidence="16">Complex I is composed of 45 different subunits. Interacts with BCAP31.</text>
</comment>
<comment type="subcellular location">
    <subcellularLocation>
        <location evidence="2">Mitochondrion inner membrane</location>
        <topology evidence="2">Single-pass membrane protein</topology>
    </subcellularLocation>
</comment>
<evidence type="ECO:0000256" key="1">
    <source>
        <dbReference type="ARBA" id="ARBA00003195"/>
    </source>
</evidence>
<protein>
    <recommendedName>
        <fullName evidence="4">NADH dehydrogenase [ubiquinone] 1 beta subcomplex subunit 11, mitochondrial</fullName>
    </recommendedName>
    <alternativeName>
        <fullName evidence="15">Complex I-ESSS</fullName>
    </alternativeName>
    <alternativeName>
        <fullName evidence="14">NADH-ubiquinone oxidoreductase ESSS subunit</fullName>
    </alternativeName>
</protein>
<dbReference type="Proteomes" id="UP000694924">
    <property type="component" value="Unplaced"/>
</dbReference>
<dbReference type="PANTHER" id="PTHR13327">
    <property type="entry name" value="NADH-UBIQUINONE OXIDOREDUCTASE ESSS SUBUNIT, MITOCHONDRIAL PRECURSOR"/>
    <property type="match status" value="1"/>
</dbReference>
<dbReference type="InterPro" id="IPR019329">
    <property type="entry name" value="NADH_UbQ_OxRdtase_ESSS_su"/>
</dbReference>
<feature type="transmembrane region" description="Helical" evidence="17">
    <location>
        <begin position="75"/>
        <end position="93"/>
    </location>
</feature>
<keyword evidence="7 17" id="KW-0812">Transmembrane</keyword>
<evidence type="ECO:0000313" key="20">
    <source>
        <dbReference type="RefSeq" id="XP_015184059.1"/>
    </source>
</evidence>
<reference evidence="19 20" key="1">
    <citation type="submission" date="2025-05" db="UniProtKB">
        <authorList>
            <consortium name="RefSeq"/>
        </authorList>
    </citation>
    <scope>IDENTIFICATION</scope>
    <source>
        <tissue evidence="19 20">Whole body</tissue>
    </source>
</reference>
<comment type="similarity">
    <text evidence="3">Belongs to the complex I NDUFB11 subunit family.</text>
</comment>
<evidence type="ECO:0000256" key="9">
    <source>
        <dbReference type="ARBA" id="ARBA00022946"/>
    </source>
</evidence>
<dbReference type="RefSeq" id="XP_015183969.1">
    <property type="nucleotide sequence ID" value="XM_015328483.1"/>
</dbReference>
<dbReference type="RefSeq" id="XP_015184147.1">
    <property type="nucleotide sequence ID" value="XM_015328661.1"/>
</dbReference>